<gene>
    <name evidence="3" type="ORF">TGP89_305498</name>
</gene>
<reference evidence="3 4" key="1">
    <citation type="submission" date="2014-03" db="EMBL/GenBank/DDBJ databases">
        <authorList>
            <person name="Sibley D."/>
            <person name="Venepally P."/>
            <person name="Karamycheva S."/>
            <person name="Hadjithomas M."/>
            <person name="Khan A."/>
            <person name="Brunk B."/>
            <person name="Roos D."/>
            <person name="Caler E."/>
            <person name="Lorenzi H."/>
        </authorList>
    </citation>
    <scope>NUCLEOTIDE SEQUENCE [LARGE SCALE GENOMIC DNA]</scope>
    <source>
        <strain evidence="4">p89</strain>
    </source>
</reference>
<dbReference type="Proteomes" id="UP000028828">
    <property type="component" value="Unassembled WGS sequence"/>
</dbReference>
<keyword evidence="1" id="KW-1133">Transmembrane helix</keyword>
<sequence length="265" mass="29846">MAALRASFLLCFAAIVYLRSGINRCGAFAWARRPKESRAPANFVFFTLEAQGVSQDTLAQCHLLYWTESNSPDEACRFGCSWGQPVHQGINILRGVGTSTAYYVSVECPSTEVWAVPAALHPHYFTSFPETLSAPQWLRGRSAGHFVVKEFTGHARPVVSKPWTHAEQPKSFLAKVARKPTIRYYFFEATSFPYGQAEVNLVEPQRWSFLVLLCTTVYVGAVEICLILYYLQLQATATLVQQADVMLRVARERVIARTTFCFQDK</sequence>
<keyword evidence="1" id="KW-0472">Membrane</keyword>
<dbReference type="EMBL" id="AEYI02002370">
    <property type="protein sequence ID" value="KFG28480.1"/>
    <property type="molecule type" value="Genomic_DNA"/>
</dbReference>
<comment type="caution">
    <text evidence="3">The sequence shown here is derived from an EMBL/GenBank/DDBJ whole genome shotgun (WGS) entry which is preliminary data.</text>
</comment>
<accession>A0A086J8L2</accession>
<keyword evidence="1 3" id="KW-0812">Transmembrane</keyword>
<evidence type="ECO:0000313" key="4">
    <source>
        <dbReference type="Proteomes" id="UP000028828"/>
    </source>
</evidence>
<feature type="signal peptide" evidence="2">
    <location>
        <begin position="1"/>
        <end position="18"/>
    </location>
</feature>
<keyword evidence="2" id="KW-0732">Signal</keyword>
<evidence type="ECO:0000313" key="3">
    <source>
        <dbReference type="EMBL" id="KFG28480.1"/>
    </source>
</evidence>
<evidence type="ECO:0000256" key="2">
    <source>
        <dbReference type="SAM" id="SignalP"/>
    </source>
</evidence>
<feature type="transmembrane region" description="Helical" evidence="1">
    <location>
        <begin position="207"/>
        <end position="231"/>
    </location>
</feature>
<protein>
    <submittedName>
        <fullName evidence="3">Putative transmembrane protein</fullName>
    </submittedName>
</protein>
<name>A0A086J8L2_TOXGO</name>
<organism evidence="3 4">
    <name type="scientific">Toxoplasma gondii p89</name>
    <dbReference type="NCBI Taxonomy" id="943119"/>
    <lineage>
        <taxon>Eukaryota</taxon>
        <taxon>Sar</taxon>
        <taxon>Alveolata</taxon>
        <taxon>Apicomplexa</taxon>
        <taxon>Conoidasida</taxon>
        <taxon>Coccidia</taxon>
        <taxon>Eucoccidiorida</taxon>
        <taxon>Eimeriorina</taxon>
        <taxon>Sarcocystidae</taxon>
        <taxon>Toxoplasma</taxon>
    </lineage>
</organism>
<feature type="chain" id="PRO_5001807986" evidence="2">
    <location>
        <begin position="19"/>
        <end position="265"/>
    </location>
</feature>
<dbReference type="OrthoDB" id="10287090at2759"/>
<evidence type="ECO:0000256" key="1">
    <source>
        <dbReference type="SAM" id="Phobius"/>
    </source>
</evidence>
<proteinExistence type="predicted"/>
<dbReference type="AlphaFoldDB" id="A0A086J8L2"/>
<dbReference type="VEuPathDB" id="ToxoDB:TGP89_305498"/>